<dbReference type="Proteomes" id="UP000886653">
    <property type="component" value="Unassembled WGS sequence"/>
</dbReference>
<keyword evidence="10" id="KW-1185">Reference proteome</keyword>
<evidence type="ECO:0000256" key="3">
    <source>
        <dbReference type="ARBA" id="ARBA00019610"/>
    </source>
</evidence>
<evidence type="ECO:0000256" key="6">
    <source>
        <dbReference type="ARBA" id="ARBA00023242"/>
    </source>
</evidence>
<dbReference type="AlphaFoldDB" id="A0A9P6TEN9"/>
<evidence type="ECO:0000256" key="5">
    <source>
        <dbReference type="ARBA" id="ARBA00023163"/>
    </source>
</evidence>
<comment type="subunit">
    <text evidence="8">Component of the Mediator complex.</text>
</comment>
<comment type="subcellular location">
    <subcellularLocation>
        <location evidence="1 8">Nucleus</location>
    </subcellularLocation>
</comment>
<dbReference type="Pfam" id="PF10156">
    <property type="entry name" value="Med17"/>
    <property type="match status" value="1"/>
</dbReference>
<proteinExistence type="inferred from homology"/>
<dbReference type="GO" id="GO:0016592">
    <property type="term" value="C:mediator complex"/>
    <property type="evidence" value="ECO:0007669"/>
    <property type="project" value="InterPro"/>
</dbReference>
<organism evidence="9 10">
    <name type="scientific">Cronartium quercuum f. sp. fusiforme G11</name>
    <dbReference type="NCBI Taxonomy" id="708437"/>
    <lineage>
        <taxon>Eukaryota</taxon>
        <taxon>Fungi</taxon>
        <taxon>Dikarya</taxon>
        <taxon>Basidiomycota</taxon>
        <taxon>Pucciniomycotina</taxon>
        <taxon>Pucciniomycetes</taxon>
        <taxon>Pucciniales</taxon>
        <taxon>Coleosporiaceae</taxon>
        <taxon>Cronartium</taxon>
    </lineage>
</organism>
<keyword evidence="5 8" id="KW-0804">Transcription</keyword>
<evidence type="ECO:0000313" key="10">
    <source>
        <dbReference type="Proteomes" id="UP000886653"/>
    </source>
</evidence>
<evidence type="ECO:0000256" key="2">
    <source>
        <dbReference type="ARBA" id="ARBA00005635"/>
    </source>
</evidence>
<comment type="function">
    <text evidence="8">Component of the Mediator complex, a coactivator involved in the regulated transcription of nearly all RNA polymerase II-dependent genes. Mediator functions as a bridge to convey information from gene-specific regulatory proteins to the basal RNA polymerase II transcription machinery. Mediator is recruited to promoters by direct interactions with regulatory proteins and serves as a scaffold for the assembly of a functional preinitiation complex with RNA polymerase II and the general transcription factors.</text>
</comment>
<evidence type="ECO:0000256" key="8">
    <source>
        <dbReference type="RuleBase" id="RU364140"/>
    </source>
</evidence>
<evidence type="ECO:0000256" key="1">
    <source>
        <dbReference type="ARBA" id="ARBA00004123"/>
    </source>
</evidence>
<dbReference type="GO" id="GO:0006357">
    <property type="term" value="P:regulation of transcription by RNA polymerase II"/>
    <property type="evidence" value="ECO:0007669"/>
    <property type="project" value="InterPro"/>
</dbReference>
<comment type="similarity">
    <text evidence="2 8">Belongs to the Mediator complex subunit 17 family.</text>
</comment>
<protein>
    <recommendedName>
        <fullName evidence="3 8">Mediator of RNA polymerase II transcription subunit 17</fullName>
    </recommendedName>
    <alternativeName>
        <fullName evidence="7 8">Mediator complex subunit 17</fullName>
    </alternativeName>
</protein>
<keyword evidence="8" id="KW-0010">Activator</keyword>
<dbReference type="EMBL" id="MU167231">
    <property type="protein sequence ID" value="KAG0149049.1"/>
    <property type="molecule type" value="Genomic_DNA"/>
</dbReference>
<evidence type="ECO:0000256" key="4">
    <source>
        <dbReference type="ARBA" id="ARBA00023015"/>
    </source>
</evidence>
<dbReference type="GO" id="GO:0003712">
    <property type="term" value="F:transcription coregulator activity"/>
    <property type="evidence" value="ECO:0007669"/>
    <property type="project" value="InterPro"/>
</dbReference>
<reference evidence="9" key="1">
    <citation type="submission" date="2013-11" db="EMBL/GenBank/DDBJ databases">
        <title>Genome sequence of the fusiform rust pathogen reveals effectors for host alternation and coevolution with pine.</title>
        <authorList>
            <consortium name="DOE Joint Genome Institute"/>
            <person name="Smith K."/>
            <person name="Pendleton A."/>
            <person name="Kubisiak T."/>
            <person name="Anderson C."/>
            <person name="Salamov A."/>
            <person name="Aerts A."/>
            <person name="Riley R."/>
            <person name="Clum A."/>
            <person name="Lindquist E."/>
            <person name="Ence D."/>
            <person name="Campbell M."/>
            <person name="Kronenberg Z."/>
            <person name="Feau N."/>
            <person name="Dhillon B."/>
            <person name="Hamelin R."/>
            <person name="Burleigh J."/>
            <person name="Smith J."/>
            <person name="Yandell M."/>
            <person name="Nelson C."/>
            <person name="Grigoriev I."/>
            <person name="Davis J."/>
        </authorList>
    </citation>
    <scope>NUCLEOTIDE SEQUENCE</scope>
    <source>
        <strain evidence="9">G11</strain>
    </source>
</reference>
<evidence type="ECO:0000256" key="7">
    <source>
        <dbReference type="ARBA" id="ARBA00032014"/>
    </source>
</evidence>
<keyword evidence="4 8" id="KW-0805">Transcription regulation</keyword>
<keyword evidence="6 8" id="KW-0539">Nucleus</keyword>
<comment type="caution">
    <text evidence="9">The sequence shown here is derived from an EMBL/GenBank/DDBJ whole genome shotgun (WGS) entry which is preliminary data.</text>
</comment>
<evidence type="ECO:0000313" key="9">
    <source>
        <dbReference type="EMBL" id="KAG0149049.1"/>
    </source>
</evidence>
<sequence length="277" mass="30127">MVAMPLSVTLEAPSARRLANDIPLDKEPLESQKDLLWDLGVDGTRVWKQPEAESTQITADLCRVWQERGDFSQLTIESIKTAPTKSTEIDKQAVTPLDVSENEKIKGSDSITSQKLWEMKLQMAQHLGVIQGELTAGLDLLNIILGPLAPETVDTTNLPMPSGGLAPAIHSADHVPSQPESTTLIDAAVSLMRKQKTTKDVSNMMKKASAELGKEVNRSREQWNALLELREAGWNMRPKGVKMGVDVSLMGKGSERAAKEVGIAYANPEGAFLGVCC</sequence>
<name>A0A9P6TEN9_9BASI</name>
<dbReference type="GO" id="GO:0070847">
    <property type="term" value="C:core mediator complex"/>
    <property type="evidence" value="ECO:0007669"/>
    <property type="project" value="TreeGrafter"/>
</dbReference>
<gene>
    <name evidence="8" type="primary">MED17</name>
    <name evidence="9" type="ORF">CROQUDRAFT_131568</name>
</gene>
<dbReference type="InterPro" id="IPR019313">
    <property type="entry name" value="Mediator_Med17"/>
</dbReference>
<dbReference type="PANTHER" id="PTHR13114:SF7">
    <property type="entry name" value="MEDIATOR OF RNA POLYMERASE II TRANSCRIPTION SUBUNIT 17"/>
    <property type="match status" value="1"/>
</dbReference>
<dbReference type="PANTHER" id="PTHR13114">
    <property type="entry name" value="MEDIATOR OF RNA POLYMERASE II TRANSCRIPTION SUBUNIT 17"/>
    <property type="match status" value="1"/>
</dbReference>
<dbReference type="OrthoDB" id="10251234at2759"/>
<accession>A0A9P6TEN9</accession>